<dbReference type="EMBL" id="AAGQTM010000040">
    <property type="protein sequence ID" value="EBQ9797261.1"/>
    <property type="molecule type" value="Genomic_DNA"/>
</dbReference>
<proteinExistence type="predicted"/>
<sequence length="61" mass="6963">MLAKPGIEAWSQALNFWHSDLPWWLAVLLPSSTSLCVYARSAWERIDTTAQYCEGCFSLQL</sequence>
<protein>
    <submittedName>
        <fullName evidence="1">Uncharacterized protein</fullName>
    </submittedName>
</protein>
<accession>A0A5W1M6N2</accession>
<comment type="caution">
    <text evidence="1">The sequence shown here is derived from an EMBL/GenBank/DDBJ whole genome shotgun (WGS) entry which is preliminary data.</text>
</comment>
<evidence type="ECO:0000313" key="1">
    <source>
        <dbReference type="EMBL" id="EBQ9797261.1"/>
    </source>
</evidence>
<gene>
    <name evidence="1" type="ORF">DM035_24395</name>
</gene>
<dbReference type="AlphaFoldDB" id="A0A5W1M6N2"/>
<reference evidence="1" key="1">
    <citation type="submission" date="2018-06" db="EMBL/GenBank/DDBJ databases">
        <authorList>
            <person name="Ashton P.M."/>
            <person name="Dallman T."/>
            <person name="Nair S."/>
            <person name="De Pinna E."/>
            <person name="Peters T."/>
            <person name="Grant K."/>
        </authorList>
    </citation>
    <scope>NUCLEOTIDE SEQUENCE</scope>
    <source>
        <strain evidence="1">430336</strain>
    </source>
</reference>
<organism evidence="1">
    <name type="scientific">Salmonella enterica subsp. enterica serovar Kottbus</name>
    <dbReference type="NCBI Taxonomy" id="224727"/>
    <lineage>
        <taxon>Bacteria</taxon>
        <taxon>Pseudomonadati</taxon>
        <taxon>Pseudomonadota</taxon>
        <taxon>Gammaproteobacteria</taxon>
        <taxon>Enterobacterales</taxon>
        <taxon>Enterobacteriaceae</taxon>
        <taxon>Salmonella</taxon>
    </lineage>
</organism>
<name>A0A5W1M6N2_SALET</name>